<dbReference type="InterPro" id="IPR020568">
    <property type="entry name" value="Ribosomal_Su5_D2-typ_SF"/>
</dbReference>
<sequence length="291" mass="30389">MKASIGWTAPPDLVLVRSLATLCRGAVTPVEGETKSLTSISGPIEVRPNLEQPSHATLDVHIRPLASISGTDSKALAATLKALLTPSLLLSHHPRTLVQIVGQALCGSNSGSGMGSAGKGWNTTLIASLVNATTAALLNTAAVPMRGVVCAVSVGRLRSQSASPTLILDPSESELPYLSGSGCFAFLFSSVVTALPDSEASSDVPPCSLLWTNYSANTSFTESELVDARKLAERGAVEVWKALKESLGSMGKSAVTLVGWKRDKNTTVKEVAEEPSESASESEVDDEKMEI</sequence>
<feature type="compositionally biased region" description="Acidic residues" evidence="6">
    <location>
        <begin position="273"/>
        <end position="291"/>
    </location>
</feature>
<dbReference type="InterPro" id="IPR050080">
    <property type="entry name" value="RNase_PH"/>
</dbReference>
<keyword evidence="4" id="KW-0271">Exosome</keyword>
<evidence type="ECO:0000259" key="7">
    <source>
        <dbReference type="Pfam" id="PF01138"/>
    </source>
</evidence>
<dbReference type="HOGENOM" id="CLU_063514_2_0_1"/>
<dbReference type="OrthoDB" id="27298at2759"/>
<dbReference type="InterPro" id="IPR001247">
    <property type="entry name" value="ExoRNase_PH_dom1"/>
</dbReference>
<dbReference type="GeneID" id="24097065"/>
<evidence type="ECO:0000256" key="2">
    <source>
        <dbReference type="ARBA" id="ARBA00006678"/>
    </source>
</evidence>
<comment type="similarity">
    <text evidence="2">Belongs to the RNase PH family.</text>
</comment>
<keyword evidence="5" id="KW-0539">Nucleus</keyword>
<dbReference type="PANTHER" id="PTHR11953">
    <property type="entry name" value="EXOSOME COMPLEX COMPONENT"/>
    <property type="match status" value="1"/>
</dbReference>
<dbReference type="InterPro" id="IPR027408">
    <property type="entry name" value="PNPase/RNase_PH_dom_sf"/>
</dbReference>
<name>J4H2U9_9APHY</name>
<comment type="subcellular location">
    <subcellularLocation>
        <location evidence="1">Nucleus</location>
    </subcellularLocation>
</comment>
<feature type="region of interest" description="Disordered" evidence="6">
    <location>
        <begin position="268"/>
        <end position="291"/>
    </location>
</feature>
<dbReference type="GO" id="GO:0071028">
    <property type="term" value="P:nuclear mRNA surveillance"/>
    <property type="evidence" value="ECO:0007669"/>
    <property type="project" value="TreeGrafter"/>
</dbReference>
<dbReference type="GO" id="GO:0016075">
    <property type="term" value="P:rRNA catabolic process"/>
    <property type="evidence" value="ECO:0007669"/>
    <property type="project" value="TreeGrafter"/>
</dbReference>
<reference evidence="8 9" key="1">
    <citation type="journal article" date="2012" name="Appl. Environ. Microbiol.">
        <title>Short-read sequencing for genomic analysis of the brown rot fungus Fibroporia radiculosa.</title>
        <authorList>
            <person name="Tang J.D."/>
            <person name="Perkins A.D."/>
            <person name="Sonstegard T.S."/>
            <person name="Schroeder S.G."/>
            <person name="Burgess S.C."/>
            <person name="Diehl S.V."/>
        </authorList>
    </citation>
    <scope>NUCLEOTIDE SEQUENCE [LARGE SCALE GENOMIC DNA]</scope>
    <source>
        <strain evidence="8 9">TFFH 294</strain>
    </source>
</reference>
<dbReference type="GO" id="GO:0071051">
    <property type="term" value="P:poly(A)-dependent snoRNA 3'-end processing"/>
    <property type="evidence" value="ECO:0007669"/>
    <property type="project" value="TreeGrafter"/>
</dbReference>
<evidence type="ECO:0000313" key="9">
    <source>
        <dbReference type="Proteomes" id="UP000006352"/>
    </source>
</evidence>
<evidence type="ECO:0000256" key="6">
    <source>
        <dbReference type="SAM" id="MobiDB-lite"/>
    </source>
</evidence>
<dbReference type="EMBL" id="HE797066">
    <property type="protein sequence ID" value="CCM02154.1"/>
    <property type="molecule type" value="Genomic_DNA"/>
</dbReference>
<dbReference type="GO" id="GO:0003723">
    <property type="term" value="F:RNA binding"/>
    <property type="evidence" value="ECO:0007669"/>
    <property type="project" value="TreeGrafter"/>
</dbReference>
<dbReference type="Gene3D" id="3.30.230.70">
    <property type="entry name" value="GHMP Kinase, N-terminal domain"/>
    <property type="match status" value="1"/>
</dbReference>
<proteinExistence type="inferred from homology"/>
<dbReference type="GO" id="GO:0000176">
    <property type="term" value="C:nuclear exosome (RNase complex)"/>
    <property type="evidence" value="ECO:0007669"/>
    <property type="project" value="TreeGrafter"/>
</dbReference>
<accession>J4H2U9</accession>
<dbReference type="PANTHER" id="PTHR11953:SF1">
    <property type="entry name" value="EXOSOME COMPLEX COMPONENT RRP46"/>
    <property type="match status" value="1"/>
</dbReference>
<dbReference type="Proteomes" id="UP000006352">
    <property type="component" value="Unassembled WGS sequence"/>
</dbReference>
<dbReference type="GO" id="GO:0006364">
    <property type="term" value="P:rRNA processing"/>
    <property type="evidence" value="ECO:0007669"/>
    <property type="project" value="UniProtKB-KW"/>
</dbReference>
<dbReference type="GO" id="GO:0005730">
    <property type="term" value="C:nucleolus"/>
    <property type="evidence" value="ECO:0007669"/>
    <property type="project" value="TreeGrafter"/>
</dbReference>
<gene>
    <name evidence="8" type="ORF">FIBRA_04232</name>
</gene>
<organism evidence="8 9">
    <name type="scientific">Fibroporia radiculosa</name>
    <dbReference type="NCBI Taxonomy" id="599839"/>
    <lineage>
        <taxon>Eukaryota</taxon>
        <taxon>Fungi</taxon>
        <taxon>Dikarya</taxon>
        <taxon>Basidiomycota</taxon>
        <taxon>Agaricomycotina</taxon>
        <taxon>Agaricomycetes</taxon>
        <taxon>Polyporales</taxon>
        <taxon>Fibroporiaceae</taxon>
        <taxon>Fibroporia</taxon>
    </lineage>
</organism>
<keyword evidence="9" id="KW-1185">Reference proteome</keyword>
<protein>
    <recommendedName>
        <fullName evidence="7">Exoribonuclease phosphorolytic domain-containing protein</fullName>
    </recommendedName>
</protein>
<evidence type="ECO:0000256" key="3">
    <source>
        <dbReference type="ARBA" id="ARBA00022552"/>
    </source>
</evidence>
<dbReference type="STRING" id="599839.J4H2U9"/>
<dbReference type="AlphaFoldDB" id="J4H2U9"/>
<keyword evidence="3" id="KW-0698">rRNA processing</keyword>
<feature type="domain" description="Exoribonuclease phosphorolytic" evidence="7">
    <location>
        <begin position="25"/>
        <end position="140"/>
    </location>
</feature>
<dbReference type="InterPro" id="IPR036345">
    <property type="entry name" value="ExoRNase_PH_dom2_sf"/>
</dbReference>
<dbReference type="RefSeq" id="XP_012181437.1">
    <property type="nucleotide sequence ID" value="XM_012326047.1"/>
</dbReference>
<evidence type="ECO:0000256" key="1">
    <source>
        <dbReference type="ARBA" id="ARBA00004123"/>
    </source>
</evidence>
<dbReference type="SUPFAM" id="SSF54211">
    <property type="entry name" value="Ribosomal protein S5 domain 2-like"/>
    <property type="match status" value="1"/>
</dbReference>
<evidence type="ECO:0000256" key="5">
    <source>
        <dbReference type="ARBA" id="ARBA00023242"/>
    </source>
</evidence>
<dbReference type="GO" id="GO:0034475">
    <property type="term" value="P:U4 snRNA 3'-end processing"/>
    <property type="evidence" value="ECO:0007669"/>
    <property type="project" value="TreeGrafter"/>
</dbReference>
<dbReference type="SUPFAM" id="SSF55666">
    <property type="entry name" value="Ribonuclease PH domain 2-like"/>
    <property type="match status" value="1"/>
</dbReference>
<dbReference type="InParanoid" id="J4H2U9"/>
<dbReference type="GO" id="GO:0000177">
    <property type="term" value="C:cytoplasmic exosome (RNase complex)"/>
    <property type="evidence" value="ECO:0007669"/>
    <property type="project" value="TreeGrafter"/>
</dbReference>
<evidence type="ECO:0000256" key="4">
    <source>
        <dbReference type="ARBA" id="ARBA00022835"/>
    </source>
</evidence>
<evidence type="ECO:0000313" key="8">
    <source>
        <dbReference type="EMBL" id="CCM02154.1"/>
    </source>
</evidence>
<dbReference type="Pfam" id="PF01138">
    <property type="entry name" value="RNase_PH"/>
    <property type="match status" value="1"/>
</dbReference>